<organism evidence="3 4">
    <name type="scientific">Nitrososphaera viennensis EN76</name>
    <dbReference type="NCBI Taxonomy" id="926571"/>
    <lineage>
        <taxon>Archaea</taxon>
        <taxon>Nitrososphaerota</taxon>
        <taxon>Nitrososphaeria</taxon>
        <taxon>Nitrososphaerales</taxon>
        <taxon>Nitrososphaeraceae</taxon>
        <taxon>Nitrososphaera</taxon>
    </lineage>
</organism>
<dbReference type="RefSeq" id="WP_075054652.1">
    <property type="nucleotide sequence ID" value="NZ_CP007536.1"/>
</dbReference>
<reference evidence="3 4" key="1">
    <citation type="journal article" date="2014" name="Int. J. Syst. Evol. Microbiol.">
        <title>Nitrososphaera viennensis gen. nov., sp. nov., an aerobic and mesophilic, ammonia-oxidizing archaeon from soil and a member of the archaeal phylum Thaumarchaeota.</title>
        <authorList>
            <person name="Stieglmeier M."/>
            <person name="Klingl A."/>
            <person name="Alves R.J."/>
            <person name="Rittmann S.K."/>
            <person name="Melcher M."/>
            <person name="Leisch N."/>
            <person name="Schleper C."/>
        </authorList>
    </citation>
    <scope>NUCLEOTIDE SEQUENCE [LARGE SCALE GENOMIC DNA]</scope>
    <source>
        <strain evidence="3">EN76</strain>
    </source>
</reference>
<dbReference type="GeneID" id="74946723"/>
<name>A0A060HK75_9ARCH</name>
<accession>A0A060HK75</accession>
<dbReference type="NCBIfam" id="NF005559">
    <property type="entry name" value="PRK07231.1"/>
    <property type="match status" value="1"/>
</dbReference>
<evidence type="ECO:0000313" key="3">
    <source>
        <dbReference type="EMBL" id="AIC15700.1"/>
    </source>
</evidence>
<dbReference type="Pfam" id="PF13561">
    <property type="entry name" value="adh_short_C2"/>
    <property type="match status" value="1"/>
</dbReference>
<evidence type="ECO:0000256" key="2">
    <source>
        <dbReference type="ARBA" id="ARBA00023002"/>
    </source>
</evidence>
<dbReference type="CDD" id="cd05233">
    <property type="entry name" value="SDR_c"/>
    <property type="match status" value="1"/>
</dbReference>
<dbReference type="InterPro" id="IPR020904">
    <property type="entry name" value="Sc_DH/Rdtase_CS"/>
</dbReference>
<dbReference type="PANTHER" id="PTHR42760">
    <property type="entry name" value="SHORT-CHAIN DEHYDROGENASES/REDUCTASES FAMILY MEMBER"/>
    <property type="match status" value="1"/>
</dbReference>
<dbReference type="KEGG" id="nvn:NVIE_014590"/>
<dbReference type="Gene3D" id="3.40.50.720">
    <property type="entry name" value="NAD(P)-binding Rossmann-like Domain"/>
    <property type="match status" value="1"/>
</dbReference>
<dbReference type="EC" id="1.1.1.100" evidence="3"/>
<protein>
    <submittedName>
        <fullName evidence="3">3-oxoacyl-(Acyl-carrier-protein) reductase</fullName>
        <ecNumber evidence="3">1.1.1.100</ecNumber>
    </submittedName>
</protein>
<dbReference type="PANTHER" id="PTHR42760:SF115">
    <property type="entry name" value="3-OXOACYL-[ACYL-CARRIER-PROTEIN] REDUCTASE FABG"/>
    <property type="match status" value="1"/>
</dbReference>
<dbReference type="PRINTS" id="PR00080">
    <property type="entry name" value="SDRFAMILY"/>
</dbReference>
<dbReference type="EMBL" id="CP007536">
    <property type="protein sequence ID" value="AIC15700.1"/>
    <property type="molecule type" value="Genomic_DNA"/>
</dbReference>
<dbReference type="InterPro" id="IPR036291">
    <property type="entry name" value="NAD(P)-bd_dom_sf"/>
</dbReference>
<gene>
    <name evidence="3" type="primary">fabG</name>
    <name evidence="3" type="ORF">NVIE_014590</name>
</gene>
<dbReference type="PROSITE" id="PS00061">
    <property type="entry name" value="ADH_SHORT"/>
    <property type="match status" value="1"/>
</dbReference>
<dbReference type="PRINTS" id="PR00081">
    <property type="entry name" value="GDHRDH"/>
</dbReference>
<evidence type="ECO:0000256" key="1">
    <source>
        <dbReference type="ARBA" id="ARBA00006484"/>
    </source>
</evidence>
<dbReference type="GO" id="GO:0004316">
    <property type="term" value="F:3-oxoacyl-[acyl-carrier-protein] reductase (NADPH) activity"/>
    <property type="evidence" value="ECO:0007669"/>
    <property type="project" value="UniProtKB-EC"/>
</dbReference>
<dbReference type="HOGENOM" id="CLU_010194_1_1_2"/>
<keyword evidence="4" id="KW-1185">Reference proteome</keyword>
<evidence type="ECO:0000313" key="4">
    <source>
        <dbReference type="Proteomes" id="UP000027093"/>
    </source>
</evidence>
<sequence length="254" mass="26954">MVLLKGKVAIVTGAGGGVGRAIVKRLVSEGCKVVLIGRNRDRLAKAAAEAGDKKNTLTVAADITKEAEVLSAVEQTISSFDRIDILVNNAGSINDPVCFHEMTEDQWSELVDTNLIGTFQMTKAVIPVMMNGNKGGSIVNISSVLGIRSIPKVPLAVYGATKAGVIMFTRSIAVEYGQYGIRSNCVAPSTIRSSMIEPYLQDENAKKVLESTFPLRRIGEPEDVAGAVAYLASDEAKWVTGTVLVVDGGVTARQ</sequence>
<dbReference type="OrthoDB" id="24596at2157"/>
<keyword evidence="2 3" id="KW-0560">Oxidoreductase</keyword>
<dbReference type="STRING" id="926571.NVIE_014590"/>
<dbReference type="Proteomes" id="UP000027093">
    <property type="component" value="Chromosome"/>
</dbReference>
<proteinExistence type="inferred from homology"/>
<comment type="similarity">
    <text evidence="1">Belongs to the short-chain dehydrogenases/reductases (SDR) family.</text>
</comment>
<dbReference type="AlphaFoldDB" id="A0A060HK75"/>
<dbReference type="SUPFAM" id="SSF51735">
    <property type="entry name" value="NAD(P)-binding Rossmann-fold domains"/>
    <property type="match status" value="1"/>
</dbReference>
<dbReference type="FunFam" id="3.40.50.720:FF:000084">
    <property type="entry name" value="Short-chain dehydrogenase reductase"/>
    <property type="match status" value="1"/>
</dbReference>
<dbReference type="InterPro" id="IPR002347">
    <property type="entry name" value="SDR_fam"/>
</dbReference>